<accession>A0A1H5V6J0</accession>
<dbReference type="InterPro" id="IPR036188">
    <property type="entry name" value="FAD/NAD-bd_sf"/>
</dbReference>
<gene>
    <name evidence="6" type="ORF">SAMN04488130_10390</name>
</gene>
<reference evidence="7" key="1">
    <citation type="submission" date="2016-10" db="EMBL/GenBank/DDBJ databases">
        <authorList>
            <person name="Varghese N."/>
            <person name="Submissions S."/>
        </authorList>
    </citation>
    <scope>NUCLEOTIDE SEQUENCE [LARGE SCALE GENOMIC DNA]</scope>
    <source>
        <strain evidence="7">CGMCC 1.9230</strain>
    </source>
</reference>
<dbReference type="Pfam" id="PF01494">
    <property type="entry name" value="FAD_binding_3"/>
    <property type="match status" value="1"/>
</dbReference>
<dbReference type="PANTHER" id="PTHR47178:SF5">
    <property type="entry name" value="FAD-BINDING DOMAIN-CONTAINING PROTEIN"/>
    <property type="match status" value="1"/>
</dbReference>
<organism evidence="6 7">
    <name type="scientific">Flavobacterium urumqiense</name>
    <dbReference type="NCBI Taxonomy" id="935224"/>
    <lineage>
        <taxon>Bacteria</taxon>
        <taxon>Pseudomonadati</taxon>
        <taxon>Bacteroidota</taxon>
        <taxon>Flavobacteriia</taxon>
        <taxon>Flavobacteriales</taxon>
        <taxon>Flavobacteriaceae</taxon>
        <taxon>Flavobacterium</taxon>
    </lineage>
</organism>
<keyword evidence="3" id="KW-0560">Oxidoreductase</keyword>
<dbReference type="GO" id="GO:0071949">
    <property type="term" value="F:FAD binding"/>
    <property type="evidence" value="ECO:0007669"/>
    <property type="project" value="InterPro"/>
</dbReference>
<evidence type="ECO:0000256" key="1">
    <source>
        <dbReference type="ARBA" id="ARBA00022630"/>
    </source>
</evidence>
<evidence type="ECO:0000256" key="2">
    <source>
        <dbReference type="ARBA" id="ARBA00022827"/>
    </source>
</evidence>
<dbReference type="InterPro" id="IPR002938">
    <property type="entry name" value="FAD-bd"/>
</dbReference>
<dbReference type="RefSeq" id="WP_103999184.1">
    <property type="nucleotide sequence ID" value="NZ_FNVP01000003.1"/>
</dbReference>
<keyword evidence="7" id="KW-1185">Reference proteome</keyword>
<name>A0A1H5V6J0_9FLAO</name>
<dbReference type="Gene3D" id="3.50.50.60">
    <property type="entry name" value="FAD/NAD(P)-binding domain"/>
    <property type="match status" value="1"/>
</dbReference>
<protein>
    <submittedName>
        <fullName evidence="6">2-polyprenyl-6-methoxyphenol hydroxylase</fullName>
    </submittedName>
</protein>
<evidence type="ECO:0000259" key="5">
    <source>
        <dbReference type="Pfam" id="PF01494"/>
    </source>
</evidence>
<feature type="domain" description="FAD-binding" evidence="5">
    <location>
        <begin position="2"/>
        <end position="310"/>
    </location>
</feature>
<dbReference type="AlphaFoldDB" id="A0A1H5V6J0"/>
<evidence type="ECO:0000256" key="3">
    <source>
        <dbReference type="ARBA" id="ARBA00023002"/>
    </source>
</evidence>
<keyword evidence="4" id="KW-0503">Monooxygenase</keyword>
<keyword evidence="2" id="KW-0274">FAD</keyword>
<dbReference type="PANTHER" id="PTHR47178">
    <property type="entry name" value="MONOOXYGENASE, FAD-BINDING"/>
    <property type="match status" value="1"/>
</dbReference>
<dbReference type="OrthoDB" id="9813770at2"/>
<keyword evidence="1" id="KW-0285">Flavoprotein</keyword>
<dbReference type="GO" id="GO:0004497">
    <property type="term" value="F:monooxygenase activity"/>
    <property type="evidence" value="ECO:0007669"/>
    <property type="project" value="UniProtKB-KW"/>
</dbReference>
<dbReference type="Proteomes" id="UP000236737">
    <property type="component" value="Unassembled WGS sequence"/>
</dbReference>
<dbReference type="SUPFAM" id="SSF51905">
    <property type="entry name" value="FAD/NAD(P)-binding domain"/>
    <property type="match status" value="1"/>
</dbReference>
<evidence type="ECO:0000313" key="7">
    <source>
        <dbReference type="Proteomes" id="UP000236737"/>
    </source>
</evidence>
<dbReference type="EMBL" id="FNVP01000003">
    <property type="protein sequence ID" value="SEF83022.1"/>
    <property type="molecule type" value="Genomic_DNA"/>
</dbReference>
<evidence type="ECO:0000313" key="6">
    <source>
        <dbReference type="EMBL" id="SEF83022.1"/>
    </source>
</evidence>
<evidence type="ECO:0000256" key="4">
    <source>
        <dbReference type="ARBA" id="ARBA00023033"/>
    </source>
</evidence>
<dbReference type="PRINTS" id="PR00420">
    <property type="entry name" value="RNGMNOXGNASE"/>
</dbReference>
<proteinExistence type="predicted"/>
<sequence>MKVVVIGGGIAGLTLGIFLNKKNIEVVISERTLIPTNGHAFLMHSDAIVVLNELKIASDPEVKHKSINSFSLKRPDGDEIKHLKLSNWNCIKRVDLINYLYHLFPKKNIKLGRDFSHFIYENDNVTAAVFKNGEIEYGDIFVGADGGNSMVRRAVFGTVETTPVEVLEIVGVCKCTDIETNYFNTFNKFQHKGKGLAFGFIPTCEENEYVWFIQYDISITDYNGTNPDGLKLFSKHLLADFSSEAKAILDSNNFETSYIWKTRDFDLLPSFHKKNVVLIGDAAHQALPFTSAGTTNAILDAKILATNLSENSDFEKAFNLFYDYRKDDVLQHIKLGRDLKNEFINPSNKSDADITVPLIKKREAGSVPKKSKPIQV</sequence>